<evidence type="ECO:0000313" key="1">
    <source>
        <dbReference type="EMBL" id="KIK22605.1"/>
    </source>
</evidence>
<reference evidence="1 2" key="1">
    <citation type="submission" date="2014-04" db="EMBL/GenBank/DDBJ databases">
        <authorList>
            <consortium name="DOE Joint Genome Institute"/>
            <person name="Kuo A."/>
            <person name="Kohler A."/>
            <person name="Costa M.D."/>
            <person name="Nagy L.G."/>
            <person name="Floudas D."/>
            <person name="Copeland A."/>
            <person name="Barry K.W."/>
            <person name="Cichocki N."/>
            <person name="Veneault-Fourrey C."/>
            <person name="LaButti K."/>
            <person name="Lindquist E.A."/>
            <person name="Lipzen A."/>
            <person name="Lundell T."/>
            <person name="Morin E."/>
            <person name="Murat C."/>
            <person name="Sun H."/>
            <person name="Tunlid A."/>
            <person name="Henrissat B."/>
            <person name="Grigoriev I.V."/>
            <person name="Hibbett D.S."/>
            <person name="Martin F."/>
            <person name="Nordberg H.P."/>
            <person name="Cantor M.N."/>
            <person name="Hua S.X."/>
        </authorList>
    </citation>
    <scope>NUCLEOTIDE SEQUENCE [LARGE SCALE GENOMIC DNA]</scope>
    <source>
        <strain evidence="1 2">441</strain>
    </source>
</reference>
<proteinExistence type="predicted"/>
<gene>
    <name evidence="1" type="ORF">PISMIDRAFT_495293</name>
</gene>
<keyword evidence="2" id="KW-1185">Reference proteome</keyword>
<name>A0A0C9YCS2_9AGAM</name>
<dbReference type="EMBL" id="KN833737">
    <property type="protein sequence ID" value="KIK22605.1"/>
    <property type="molecule type" value="Genomic_DNA"/>
</dbReference>
<dbReference type="Proteomes" id="UP000054018">
    <property type="component" value="Unassembled WGS sequence"/>
</dbReference>
<dbReference type="AlphaFoldDB" id="A0A0C9YCS2"/>
<protein>
    <submittedName>
        <fullName evidence="1">Unplaced genomic scaffold scaffold_53, whole genome shotgun sequence</fullName>
    </submittedName>
</protein>
<reference evidence="2" key="2">
    <citation type="submission" date="2015-01" db="EMBL/GenBank/DDBJ databases">
        <title>Evolutionary Origins and Diversification of the Mycorrhizal Mutualists.</title>
        <authorList>
            <consortium name="DOE Joint Genome Institute"/>
            <consortium name="Mycorrhizal Genomics Consortium"/>
            <person name="Kohler A."/>
            <person name="Kuo A."/>
            <person name="Nagy L.G."/>
            <person name="Floudas D."/>
            <person name="Copeland A."/>
            <person name="Barry K.W."/>
            <person name="Cichocki N."/>
            <person name="Veneault-Fourrey C."/>
            <person name="LaButti K."/>
            <person name="Lindquist E.A."/>
            <person name="Lipzen A."/>
            <person name="Lundell T."/>
            <person name="Morin E."/>
            <person name="Murat C."/>
            <person name="Riley R."/>
            <person name="Ohm R."/>
            <person name="Sun H."/>
            <person name="Tunlid A."/>
            <person name="Henrissat B."/>
            <person name="Grigoriev I.V."/>
            <person name="Hibbett D.S."/>
            <person name="Martin F."/>
        </authorList>
    </citation>
    <scope>NUCLEOTIDE SEQUENCE [LARGE SCALE GENOMIC DNA]</scope>
    <source>
        <strain evidence="2">441</strain>
    </source>
</reference>
<dbReference type="HOGENOM" id="CLU_2427893_0_0_1"/>
<accession>A0A0C9YCS2</accession>
<organism evidence="1 2">
    <name type="scientific">Pisolithus microcarpus 441</name>
    <dbReference type="NCBI Taxonomy" id="765257"/>
    <lineage>
        <taxon>Eukaryota</taxon>
        <taxon>Fungi</taxon>
        <taxon>Dikarya</taxon>
        <taxon>Basidiomycota</taxon>
        <taxon>Agaricomycotina</taxon>
        <taxon>Agaricomycetes</taxon>
        <taxon>Agaricomycetidae</taxon>
        <taxon>Boletales</taxon>
        <taxon>Sclerodermatineae</taxon>
        <taxon>Pisolithaceae</taxon>
        <taxon>Pisolithus</taxon>
    </lineage>
</organism>
<sequence>MFEYQSAFVPTGVLERLLPRRFSTSPCNRWRWRGAVLVFPVRSLATVKSRREMPCVYNLLFKPRKCKRRRQETYRSGNTSINSYFAEIVQR</sequence>
<evidence type="ECO:0000313" key="2">
    <source>
        <dbReference type="Proteomes" id="UP000054018"/>
    </source>
</evidence>